<reference evidence="1" key="1">
    <citation type="submission" date="2020-06" db="EMBL/GenBank/DDBJ databases">
        <title>WGS assembly of Ceratodon purpureus strain R40.</title>
        <authorList>
            <person name="Carey S.B."/>
            <person name="Jenkins J."/>
            <person name="Shu S."/>
            <person name="Lovell J.T."/>
            <person name="Sreedasyam A."/>
            <person name="Maumus F."/>
            <person name="Tiley G.P."/>
            <person name="Fernandez-Pozo N."/>
            <person name="Barry K."/>
            <person name="Chen C."/>
            <person name="Wang M."/>
            <person name="Lipzen A."/>
            <person name="Daum C."/>
            <person name="Saski C.A."/>
            <person name="Payton A.C."/>
            <person name="Mcbreen J.C."/>
            <person name="Conrad R.E."/>
            <person name="Kollar L.M."/>
            <person name="Olsson S."/>
            <person name="Huttunen S."/>
            <person name="Landis J.B."/>
            <person name="Wickett N.J."/>
            <person name="Johnson M.G."/>
            <person name="Rensing S.A."/>
            <person name="Grimwood J."/>
            <person name="Schmutz J."/>
            <person name="Mcdaniel S.F."/>
        </authorList>
    </citation>
    <scope>NUCLEOTIDE SEQUENCE</scope>
    <source>
        <strain evidence="1">R40</strain>
    </source>
</reference>
<proteinExistence type="predicted"/>
<name>A0A8T0IXV7_CERPU</name>
<organism evidence="1 2">
    <name type="scientific">Ceratodon purpureus</name>
    <name type="common">Fire moss</name>
    <name type="synonym">Dicranum purpureum</name>
    <dbReference type="NCBI Taxonomy" id="3225"/>
    <lineage>
        <taxon>Eukaryota</taxon>
        <taxon>Viridiplantae</taxon>
        <taxon>Streptophyta</taxon>
        <taxon>Embryophyta</taxon>
        <taxon>Bryophyta</taxon>
        <taxon>Bryophytina</taxon>
        <taxon>Bryopsida</taxon>
        <taxon>Dicranidae</taxon>
        <taxon>Pseudoditrichales</taxon>
        <taxon>Ditrichaceae</taxon>
        <taxon>Ceratodon</taxon>
    </lineage>
</organism>
<sequence>MAKNYRPRGEENVFSVGNKNNVIYRRSIRRPYRTISLRASSSSGCSILYKPS</sequence>
<dbReference type="AlphaFoldDB" id="A0A8T0IXV7"/>
<protein>
    <submittedName>
        <fullName evidence="1">Uncharacterized protein</fullName>
    </submittedName>
</protein>
<dbReference type="Proteomes" id="UP000822688">
    <property type="component" value="Chromosome 2"/>
</dbReference>
<keyword evidence="2" id="KW-1185">Reference proteome</keyword>
<evidence type="ECO:0000313" key="1">
    <source>
        <dbReference type="EMBL" id="KAG0587588.1"/>
    </source>
</evidence>
<comment type="caution">
    <text evidence="1">The sequence shown here is derived from an EMBL/GenBank/DDBJ whole genome shotgun (WGS) entry which is preliminary data.</text>
</comment>
<dbReference type="EMBL" id="CM026422">
    <property type="protein sequence ID" value="KAG0587588.1"/>
    <property type="molecule type" value="Genomic_DNA"/>
</dbReference>
<accession>A0A8T0IXV7</accession>
<gene>
    <name evidence="1" type="ORF">KC19_2G175500</name>
</gene>
<evidence type="ECO:0000313" key="2">
    <source>
        <dbReference type="Proteomes" id="UP000822688"/>
    </source>
</evidence>